<dbReference type="InterPro" id="IPR007492">
    <property type="entry name" value="LytTR_DNA-bd_dom"/>
</dbReference>
<dbReference type="SMART" id="SM00850">
    <property type="entry name" value="LytTR"/>
    <property type="match status" value="1"/>
</dbReference>
<sequence length="240" mass="27277">MNLLICDDDVTFAEKVRGAAVPFFEANNVPVRCMVCASAEEAQALPGLENCQLAFLDVDLVTASGIELGRTLKQKNPKVLLVYISAYLEFAPQGYTVSAFRYILKGDIQRMLPVCLEDVYQELFGARRVLEVEFNRETKQVPYDDIFSLESEGRRVLVFGEEPHKLLCVYYGKLSELPEDLFENGFVRIGRSAVVNMKYIQKIAGYKVRMRNGAELSVSRASYAEVRRLYLEWKGRFGDE</sequence>
<dbReference type="InterPro" id="IPR011006">
    <property type="entry name" value="CheY-like_superfamily"/>
</dbReference>
<dbReference type="InterPro" id="IPR046947">
    <property type="entry name" value="LytR-like"/>
</dbReference>
<dbReference type="SUPFAM" id="SSF52172">
    <property type="entry name" value="CheY-like"/>
    <property type="match status" value="1"/>
</dbReference>
<accession>A0A9D2P8P6</accession>
<name>A0A9D2P8P6_9FIRM</name>
<gene>
    <name evidence="2" type="ORF">H9703_08630</name>
</gene>
<reference evidence="2" key="1">
    <citation type="journal article" date="2021" name="PeerJ">
        <title>Extensive microbial diversity within the chicken gut microbiome revealed by metagenomics and culture.</title>
        <authorList>
            <person name="Gilroy R."/>
            <person name="Ravi A."/>
            <person name="Getino M."/>
            <person name="Pursley I."/>
            <person name="Horton D.L."/>
            <person name="Alikhan N.F."/>
            <person name="Baker D."/>
            <person name="Gharbi K."/>
            <person name="Hall N."/>
            <person name="Watson M."/>
            <person name="Adriaenssens E.M."/>
            <person name="Foster-Nyarko E."/>
            <person name="Jarju S."/>
            <person name="Secka A."/>
            <person name="Antonio M."/>
            <person name="Oren A."/>
            <person name="Chaudhuri R.R."/>
            <person name="La Ragione R."/>
            <person name="Hildebrand F."/>
            <person name="Pallen M.J."/>
        </authorList>
    </citation>
    <scope>NUCLEOTIDE SEQUENCE</scope>
    <source>
        <strain evidence="2">ChiSjej5B23-2810</strain>
    </source>
</reference>
<dbReference type="AlphaFoldDB" id="A0A9D2P8P6"/>
<dbReference type="Gene3D" id="3.40.50.2300">
    <property type="match status" value="1"/>
</dbReference>
<evidence type="ECO:0000313" key="3">
    <source>
        <dbReference type="Proteomes" id="UP000823906"/>
    </source>
</evidence>
<dbReference type="PANTHER" id="PTHR37299:SF1">
    <property type="entry name" value="STAGE 0 SPORULATION PROTEIN A HOMOLOG"/>
    <property type="match status" value="1"/>
</dbReference>
<feature type="domain" description="HTH LytTR-type" evidence="1">
    <location>
        <begin position="130"/>
        <end position="232"/>
    </location>
</feature>
<protein>
    <submittedName>
        <fullName evidence="2">LytTR family DNA-binding domain-containing protein</fullName>
    </submittedName>
</protein>
<keyword evidence="2" id="KW-0238">DNA-binding</keyword>
<organism evidence="2 3">
    <name type="scientific">Candidatus Faecalibacterium faecigallinarum</name>
    <dbReference type="NCBI Taxonomy" id="2838577"/>
    <lineage>
        <taxon>Bacteria</taxon>
        <taxon>Bacillati</taxon>
        <taxon>Bacillota</taxon>
        <taxon>Clostridia</taxon>
        <taxon>Eubacteriales</taxon>
        <taxon>Oscillospiraceae</taxon>
        <taxon>Faecalibacterium</taxon>
    </lineage>
</organism>
<reference evidence="2" key="2">
    <citation type="submission" date="2021-04" db="EMBL/GenBank/DDBJ databases">
        <authorList>
            <person name="Gilroy R."/>
        </authorList>
    </citation>
    <scope>NUCLEOTIDE SEQUENCE</scope>
    <source>
        <strain evidence="2">ChiSjej5B23-2810</strain>
    </source>
</reference>
<dbReference type="PANTHER" id="PTHR37299">
    <property type="entry name" value="TRANSCRIPTIONAL REGULATOR-RELATED"/>
    <property type="match status" value="1"/>
</dbReference>
<dbReference type="Proteomes" id="UP000823906">
    <property type="component" value="Unassembled WGS sequence"/>
</dbReference>
<dbReference type="EMBL" id="DWWN01000056">
    <property type="protein sequence ID" value="HJC46180.1"/>
    <property type="molecule type" value="Genomic_DNA"/>
</dbReference>
<dbReference type="Pfam" id="PF04397">
    <property type="entry name" value="LytTR"/>
    <property type="match status" value="1"/>
</dbReference>
<dbReference type="GO" id="GO:0003677">
    <property type="term" value="F:DNA binding"/>
    <property type="evidence" value="ECO:0007669"/>
    <property type="project" value="UniProtKB-KW"/>
</dbReference>
<dbReference type="PROSITE" id="PS50930">
    <property type="entry name" value="HTH_LYTTR"/>
    <property type="match status" value="1"/>
</dbReference>
<evidence type="ECO:0000259" key="1">
    <source>
        <dbReference type="PROSITE" id="PS50930"/>
    </source>
</evidence>
<evidence type="ECO:0000313" key="2">
    <source>
        <dbReference type="EMBL" id="HJC46180.1"/>
    </source>
</evidence>
<comment type="caution">
    <text evidence="2">The sequence shown here is derived from an EMBL/GenBank/DDBJ whole genome shotgun (WGS) entry which is preliminary data.</text>
</comment>
<dbReference type="Gene3D" id="2.40.50.1020">
    <property type="entry name" value="LytTr DNA-binding domain"/>
    <property type="match status" value="1"/>
</dbReference>
<proteinExistence type="predicted"/>
<dbReference type="GO" id="GO:0000156">
    <property type="term" value="F:phosphorelay response regulator activity"/>
    <property type="evidence" value="ECO:0007669"/>
    <property type="project" value="InterPro"/>
</dbReference>